<organism evidence="2 3">
    <name type="scientific">Idiomarina piscisalsi</name>
    <dbReference type="NCBI Taxonomy" id="1096243"/>
    <lineage>
        <taxon>Bacteria</taxon>
        <taxon>Pseudomonadati</taxon>
        <taxon>Pseudomonadota</taxon>
        <taxon>Gammaproteobacteria</taxon>
        <taxon>Alteromonadales</taxon>
        <taxon>Idiomarinaceae</taxon>
        <taxon>Idiomarina</taxon>
    </lineage>
</organism>
<accession>A0A432YVQ6</accession>
<feature type="transmembrane region" description="Helical" evidence="1">
    <location>
        <begin position="9"/>
        <end position="27"/>
    </location>
</feature>
<keyword evidence="1" id="KW-0472">Membrane</keyword>
<dbReference type="AlphaFoldDB" id="A0A432YVQ6"/>
<dbReference type="Proteomes" id="UP000288361">
    <property type="component" value="Unassembled WGS sequence"/>
</dbReference>
<comment type="caution">
    <text evidence="2">The sequence shown here is derived from an EMBL/GenBank/DDBJ whole genome shotgun (WGS) entry which is preliminary data.</text>
</comment>
<sequence>MTAYQRGQASVEWMLLSILVMLALVVVEENWSVLDYLIETGNRVREFYDFIWRHLVLIPGGGS</sequence>
<protein>
    <submittedName>
        <fullName evidence="2">Uncharacterized protein</fullName>
    </submittedName>
</protein>
<keyword evidence="1" id="KW-0812">Transmembrane</keyword>
<evidence type="ECO:0000256" key="1">
    <source>
        <dbReference type="SAM" id="Phobius"/>
    </source>
</evidence>
<evidence type="ECO:0000313" key="2">
    <source>
        <dbReference type="EMBL" id="RUO67387.1"/>
    </source>
</evidence>
<name>A0A432YVQ6_9GAMM</name>
<proteinExistence type="predicted"/>
<keyword evidence="1" id="KW-1133">Transmembrane helix</keyword>
<gene>
    <name evidence="2" type="ORF">CWI73_00525</name>
</gene>
<reference evidence="2 3" key="1">
    <citation type="journal article" date="2011" name="Front. Microbiol.">
        <title>Genomic signatures of strain selection and enhancement in Bacillus atrophaeus var. globigii, a historical biowarfare simulant.</title>
        <authorList>
            <person name="Gibbons H.S."/>
            <person name="Broomall S.M."/>
            <person name="McNew L.A."/>
            <person name="Daligault H."/>
            <person name="Chapman C."/>
            <person name="Bruce D."/>
            <person name="Karavis M."/>
            <person name="Krepps M."/>
            <person name="McGregor P.A."/>
            <person name="Hong C."/>
            <person name="Park K.H."/>
            <person name="Akmal A."/>
            <person name="Feldman A."/>
            <person name="Lin J.S."/>
            <person name="Chang W.E."/>
            <person name="Higgs B.W."/>
            <person name="Demirev P."/>
            <person name="Lindquist J."/>
            <person name="Liem A."/>
            <person name="Fochler E."/>
            <person name="Read T.D."/>
            <person name="Tapia R."/>
            <person name="Johnson S."/>
            <person name="Bishop-Lilly K.A."/>
            <person name="Detter C."/>
            <person name="Han C."/>
            <person name="Sozhamannan S."/>
            <person name="Rosenzweig C.N."/>
            <person name="Skowronski E.W."/>
        </authorList>
    </citation>
    <scope>NUCLEOTIDE SEQUENCE [LARGE SCALE GENOMIC DNA]</scope>
    <source>
        <strain evidence="2 3">TPS4-2</strain>
    </source>
</reference>
<dbReference type="EMBL" id="PIQA01000001">
    <property type="protein sequence ID" value="RUO67387.1"/>
    <property type="molecule type" value="Genomic_DNA"/>
</dbReference>
<evidence type="ECO:0000313" key="3">
    <source>
        <dbReference type="Proteomes" id="UP000288361"/>
    </source>
</evidence>